<feature type="compositionally biased region" description="Low complexity" evidence="1">
    <location>
        <begin position="126"/>
        <end position="142"/>
    </location>
</feature>
<sequence>MLGVAGPGPSTIQHANSNTRLTPILKPDAPMTDLERYGEPVIDDSSTIGSGREGRSSGSSVEGDGGGRWRREDHEGYRRRTDDDDDHCDEELSDDDHSSEHVVTFSPRRRPTAAFDSPPSADDEVQIPPLQFNHQQQQPQHA</sequence>
<organism evidence="2 3">
    <name type="scientific">Agrocybe chaxingu</name>
    <dbReference type="NCBI Taxonomy" id="84603"/>
    <lineage>
        <taxon>Eukaryota</taxon>
        <taxon>Fungi</taxon>
        <taxon>Dikarya</taxon>
        <taxon>Basidiomycota</taxon>
        <taxon>Agaricomycotina</taxon>
        <taxon>Agaricomycetes</taxon>
        <taxon>Agaricomycetidae</taxon>
        <taxon>Agaricales</taxon>
        <taxon>Agaricineae</taxon>
        <taxon>Strophariaceae</taxon>
        <taxon>Agrocybe</taxon>
    </lineage>
</organism>
<comment type="caution">
    <text evidence="2">The sequence shown here is derived from an EMBL/GenBank/DDBJ whole genome shotgun (WGS) entry which is preliminary data.</text>
</comment>
<feature type="compositionally biased region" description="Acidic residues" evidence="1">
    <location>
        <begin position="83"/>
        <end position="94"/>
    </location>
</feature>
<feature type="compositionally biased region" description="Low complexity" evidence="1">
    <location>
        <begin position="45"/>
        <end position="62"/>
    </location>
</feature>
<dbReference type="AlphaFoldDB" id="A0A9W8JLX2"/>
<proteinExistence type="predicted"/>
<protein>
    <submittedName>
        <fullName evidence="2">Uncharacterized protein</fullName>
    </submittedName>
</protein>
<reference evidence="2" key="1">
    <citation type="submission" date="2022-07" db="EMBL/GenBank/DDBJ databases">
        <title>Genome Sequence of Agrocybe chaxingu.</title>
        <authorList>
            <person name="Buettner E."/>
        </authorList>
    </citation>
    <scope>NUCLEOTIDE SEQUENCE</scope>
    <source>
        <strain evidence="2">MP-N11</strain>
    </source>
</reference>
<feature type="region of interest" description="Disordered" evidence="1">
    <location>
        <begin position="1"/>
        <end position="142"/>
    </location>
</feature>
<feature type="compositionally biased region" description="Basic and acidic residues" evidence="1">
    <location>
        <begin position="65"/>
        <end position="82"/>
    </location>
</feature>
<dbReference type="EMBL" id="JANKHO010004289">
    <property type="protein sequence ID" value="KAJ3477601.1"/>
    <property type="molecule type" value="Genomic_DNA"/>
</dbReference>
<gene>
    <name evidence="2" type="ORF">NLJ89_g12409</name>
</gene>
<feature type="compositionally biased region" description="Polar residues" evidence="1">
    <location>
        <begin position="10"/>
        <end position="21"/>
    </location>
</feature>
<evidence type="ECO:0000313" key="3">
    <source>
        <dbReference type="Proteomes" id="UP001148786"/>
    </source>
</evidence>
<evidence type="ECO:0000256" key="1">
    <source>
        <dbReference type="SAM" id="MobiDB-lite"/>
    </source>
</evidence>
<keyword evidence="3" id="KW-1185">Reference proteome</keyword>
<accession>A0A9W8JLX2</accession>
<dbReference type="Proteomes" id="UP001148786">
    <property type="component" value="Unassembled WGS sequence"/>
</dbReference>
<name>A0A9W8JLX2_9AGAR</name>
<evidence type="ECO:0000313" key="2">
    <source>
        <dbReference type="EMBL" id="KAJ3477601.1"/>
    </source>
</evidence>